<dbReference type="RefSeq" id="WP_133441858.1">
    <property type="nucleotide sequence ID" value="NZ_CP034726.1"/>
</dbReference>
<reference evidence="2" key="1">
    <citation type="submission" date="2018-12" db="EMBL/GenBank/DDBJ databases">
        <title>A new species of lactobacillus.</title>
        <authorList>
            <person name="Jian Y."/>
            <person name="Xin L."/>
            <person name="Hong Z.J."/>
            <person name="Ming L.Z."/>
            <person name="Hong X.Z."/>
        </authorList>
    </citation>
    <scope>NUCLEOTIDE SEQUENCE [LARGE SCALE GENOMIC DNA]</scope>
    <source>
        <strain evidence="2">HSLZ-75</strain>
    </source>
</reference>
<name>A0A4V1ALP3_9LACO</name>
<proteinExistence type="predicted"/>
<evidence type="ECO:0000313" key="2">
    <source>
        <dbReference type="Proteomes" id="UP000294321"/>
    </source>
</evidence>
<organism evidence="1 2">
    <name type="scientific">Acetilactobacillus jinshanensis</name>
    <dbReference type="NCBI Taxonomy" id="1720083"/>
    <lineage>
        <taxon>Bacteria</taxon>
        <taxon>Bacillati</taxon>
        <taxon>Bacillota</taxon>
        <taxon>Bacilli</taxon>
        <taxon>Lactobacillales</taxon>
        <taxon>Lactobacillaceae</taxon>
        <taxon>Acetilactobacillus</taxon>
    </lineage>
</organism>
<gene>
    <name evidence="1" type="ORF">ELX58_03925</name>
</gene>
<keyword evidence="2" id="KW-1185">Reference proteome</keyword>
<dbReference type="AlphaFoldDB" id="A0A4V1ALP3"/>
<evidence type="ECO:0000313" key="1">
    <source>
        <dbReference type="EMBL" id="QBP18299.1"/>
    </source>
</evidence>
<dbReference type="EMBL" id="CP034726">
    <property type="protein sequence ID" value="QBP18299.1"/>
    <property type="molecule type" value="Genomic_DNA"/>
</dbReference>
<accession>A0A4V1ALP3</accession>
<protein>
    <submittedName>
        <fullName evidence="1">Uncharacterized protein</fullName>
    </submittedName>
</protein>
<dbReference type="Proteomes" id="UP000294321">
    <property type="component" value="Chromosome"/>
</dbReference>
<dbReference type="KEGG" id="lji:ELX58_03925"/>
<sequence>MPDESITQKMKHYLTANQAKSVIYKMKKRYRIYRASQTVGQVLHQKFGYPKPSFVISGITPDSVERLGFECIGSPCLLTIMNGSRVVNQFIFGHVLSYRDDHMVADFMNVRHLSLAQMQMKLDQIHQINRCFLPNARLTVRDHQIVIAQRLSPETFAKTVIHLLEDQIALQEGYVTLDDGHRYHF</sequence>